<dbReference type="Pfam" id="PF01381">
    <property type="entry name" value="HTH_3"/>
    <property type="match status" value="1"/>
</dbReference>
<gene>
    <name evidence="2" type="ORF">SDC9_101594</name>
</gene>
<dbReference type="PROSITE" id="PS50943">
    <property type="entry name" value="HTH_CROC1"/>
    <property type="match status" value="1"/>
</dbReference>
<comment type="caution">
    <text evidence="2">The sequence shown here is derived from an EMBL/GenBank/DDBJ whole genome shotgun (WGS) entry which is preliminary data.</text>
</comment>
<evidence type="ECO:0000313" key="2">
    <source>
        <dbReference type="EMBL" id="MPM54812.1"/>
    </source>
</evidence>
<accession>A0A645ANI7</accession>
<dbReference type="SMART" id="SM00530">
    <property type="entry name" value="HTH_XRE"/>
    <property type="match status" value="1"/>
</dbReference>
<sequence length="81" mass="9141">MKSRNVLGPRICLIRKEKGITQDQLAARLNIQGINIDRPMVSKIETQNRELLDYEIVRIATALDISIDELFNGCALNISTD</sequence>
<name>A0A645ANI7_9ZZZZ</name>
<evidence type="ECO:0000259" key="1">
    <source>
        <dbReference type="PROSITE" id="PS50943"/>
    </source>
</evidence>
<dbReference type="AlphaFoldDB" id="A0A645ANI7"/>
<dbReference type="InterPro" id="IPR001387">
    <property type="entry name" value="Cro/C1-type_HTH"/>
</dbReference>
<dbReference type="GO" id="GO:0003677">
    <property type="term" value="F:DNA binding"/>
    <property type="evidence" value="ECO:0007669"/>
    <property type="project" value="InterPro"/>
</dbReference>
<dbReference type="SUPFAM" id="SSF47413">
    <property type="entry name" value="lambda repressor-like DNA-binding domains"/>
    <property type="match status" value="1"/>
</dbReference>
<reference evidence="2" key="1">
    <citation type="submission" date="2019-08" db="EMBL/GenBank/DDBJ databases">
        <authorList>
            <person name="Kucharzyk K."/>
            <person name="Murdoch R.W."/>
            <person name="Higgins S."/>
            <person name="Loffler F."/>
        </authorList>
    </citation>
    <scope>NUCLEOTIDE SEQUENCE</scope>
</reference>
<organism evidence="2">
    <name type="scientific">bioreactor metagenome</name>
    <dbReference type="NCBI Taxonomy" id="1076179"/>
    <lineage>
        <taxon>unclassified sequences</taxon>
        <taxon>metagenomes</taxon>
        <taxon>ecological metagenomes</taxon>
    </lineage>
</organism>
<dbReference type="InterPro" id="IPR010982">
    <property type="entry name" value="Lambda_DNA-bd_dom_sf"/>
</dbReference>
<dbReference type="EMBL" id="VSSQ01014976">
    <property type="protein sequence ID" value="MPM54812.1"/>
    <property type="molecule type" value="Genomic_DNA"/>
</dbReference>
<protein>
    <recommendedName>
        <fullName evidence="1">HTH cro/C1-type domain-containing protein</fullName>
    </recommendedName>
</protein>
<dbReference type="Gene3D" id="1.10.260.40">
    <property type="entry name" value="lambda repressor-like DNA-binding domains"/>
    <property type="match status" value="1"/>
</dbReference>
<dbReference type="CDD" id="cd00093">
    <property type="entry name" value="HTH_XRE"/>
    <property type="match status" value="1"/>
</dbReference>
<feature type="domain" description="HTH cro/C1-type" evidence="1">
    <location>
        <begin position="14"/>
        <end position="70"/>
    </location>
</feature>
<proteinExistence type="predicted"/>